<dbReference type="InParanoid" id="A0A1X2HL78"/>
<organism evidence="2 3">
    <name type="scientific">Syncephalastrum racemosum</name>
    <name type="common">Filamentous fungus</name>
    <dbReference type="NCBI Taxonomy" id="13706"/>
    <lineage>
        <taxon>Eukaryota</taxon>
        <taxon>Fungi</taxon>
        <taxon>Fungi incertae sedis</taxon>
        <taxon>Mucoromycota</taxon>
        <taxon>Mucoromycotina</taxon>
        <taxon>Mucoromycetes</taxon>
        <taxon>Mucorales</taxon>
        <taxon>Syncephalastraceae</taxon>
        <taxon>Syncephalastrum</taxon>
    </lineage>
</organism>
<keyword evidence="3" id="KW-1185">Reference proteome</keyword>
<evidence type="ECO:0000313" key="2">
    <source>
        <dbReference type="EMBL" id="ORZ00111.1"/>
    </source>
</evidence>
<sequence length="326" mass="37592">MCRFQLLWLLLAFALVFFFATASVTHVAPPTADLQPSIPKRIQRTAADFRVLTPRRSRYSLNFDLKLKSSTNPVHNVLSKLPTVARFQLAVRDTVDLARNWLHDVYLAPYLEFKLLLDGPRAGCPARELTTAFDSRIRDAIPEDALSEGRIDLNRVLRFAMRLTAQNMGAVRQAMLAHPVPQHAALQQYKRTEKSIHRAFYRTGLTRLSNPRYHIIDCIRDSIQTDLRQKFKGGIQDILDNTCRYEKDVATCYDAALATLSEILNDVWLYNDRQVNWRASVARTFIRLLSTSLILQASLSLAVYLFWYDIVDLVKYPFVPTPYWVW</sequence>
<evidence type="ECO:0000313" key="3">
    <source>
        <dbReference type="Proteomes" id="UP000242180"/>
    </source>
</evidence>
<dbReference type="AlphaFoldDB" id="A0A1X2HL78"/>
<gene>
    <name evidence="2" type="ORF">BCR43DRAFT_484691</name>
</gene>
<dbReference type="Proteomes" id="UP000242180">
    <property type="component" value="Unassembled WGS sequence"/>
</dbReference>
<name>A0A1X2HL78_SYNRA</name>
<feature type="signal peptide" evidence="1">
    <location>
        <begin position="1"/>
        <end position="22"/>
    </location>
</feature>
<feature type="chain" id="PRO_5012846532" evidence="1">
    <location>
        <begin position="23"/>
        <end position="326"/>
    </location>
</feature>
<protein>
    <submittedName>
        <fullName evidence="2">Uncharacterized protein</fullName>
    </submittedName>
</protein>
<reference evidence="2 3" key="1">
    <citation type="submission" date="2016-07" db="EMBL/GenBank/DDBJ databases">
        <title>Pervasive Adenine N6-methylation of Active Genes in Fungi.</title>
        <authorList>
            <consortium name="DOE Joint Genome Institute"/>
            <person name="Mondo S.J."/>
            <person name="Dannebaum R.O."/>
            <person name="Kuo R.C."/>
            <person name="Labutti K."/>
            <person name="Haridas S."/>
            <person name="Kuo A."/>
            <person name="Salamov A."/>
            <person name="Ahrendt S.R."/>
            <person name="Lipzen A."/>
            <person name="Sullivan W."/>
            <person name="Andreopoulos W.B."/>
            <person name="Clum A."/>
            <person name="Lindquist E."/>
            <person name="Daum C."/>
            <person name="Ramamoorthy G.K."/>
            <person name="Gryganskyi A."/>
            <person name="Culley D."/>
            <person name="Magnuson J.K."/>
            <person name="James T.Y."/>
            <person name="O'Malley M.A."/>
            <person name="Stajich J.E."/>
            <person name="Spatafora J.W."/>
            <person name="Visel A."/>
            <person name="Grigoriev I.V."/>
        </authorList>
    </citation>
    <scope>NUCLEOTIDE SEQUENCE [LARGE SCALE GENOMIC DNA]</scope>
    <source>
        <strain evidence="2 3">NRRL 2496</strain>
    </source>
</reference>
<keyword evidence="1" id="KW-0732">Signal</keyword>
<comment type="caution">
    <text evidence="2">The sequence shown here is derived from an EMBL/GenBank/DDBJ whole genome shotgun (WGS) entry which is preliminary data.</text>
</comment>
<proteinExistence type="predicted"/>
<accession>A0A1X2HL78</accession>
<evidence type="ECO:0000256" key="1">
    <source>
        <dbReference type="SAM" id="SignalP"/>
    </source>
</evidence>
<dbReference type="EMBL" id="MCGN01000002">
    <property type="protein sequence ID" value="ORZ00111.1"/>
    <property type="molecule type" value="Genomic_DNA"/>
</dbReference>